<dbReference type="SUPFAM" id="SSF55486">
    <property type="entry name" value="Metalloproteases ('zincins'), catalytic domain"/>
    <property type="match status" value="1"/>
</dbReference>
<evidence type="ECO:0000256" key="5">
    <source>
        <dbReference type="SAM" id="MobiDB-lite"/>
    </source>
</evidence>
<evidence type="ECO:0000256" key="1">
    <source>
        <dbReference type="ARBA" id="ARBA00004167"/>
    </source>
</evidence>
<dbReference type="PANTHER" id="PTHR30168:SF0">
    <property type="entry name" value="INNER MEMBRANE PROTEIN"/>
    <property type="match status" value="1"/>
</dbReference>
<sequence>MLSVMKCSDAIITLTNARGYSCDMSFNEGVQSNSGRVRTSRGGRGVAIGGGSVAVLIGLFLLSRLTGIDLTGLAGGAQPSVEEQSGSSLQHCQTGADANQYVECRMVTTADSLDVVWQTQLPEQAGMDYQPPSFQLFEQAVNTACGTASSQVGPFYCPSDASVNLDLGFFQQMESQLGAANAPLAQEYVVAHEWGHHIQHLRGIFAEHRSQETGEQSDAVRLELQADCYAGVWMHWASQTKDPESGEAFLKEPTSEELAQAWQTAEAIGDDRIQEQAQGTTNPESWTHGSAEQRQRWLETGVQNGSLEKCDTFAAPEV</sequence>
<dbReference type="PANTHER" id="PTHR30168">
    <property type="entry name" value="PUTATIVE MEMBRANE PROTEIN YPFJ"/>
    <property type="match status" value="1"/>
</dbReference>
<name>A0ABY0V840_9ACTO</name>
<keyword evidence="2 6" id="KW-0812">Transmembrane</keyword>
<keyword evidence="8" id="KW-1185">Reference proteome</keyword>
<dbReference type="EMBL" id="LT629792">
    <property type="protein sequence ID" value="SDT96042.1"/>
    <property type="molecule type" value="Genomic_DNA"/>
</dbReference>
<accession>A0ABY0V840</accession>
<gene>
    <name evidence="7" type="ORF">SAMN04489714_1241</name>
</gene>
<reference evidence="7 8" key="1">
    <citation type="submission" date="2016-10" db="EMBL/GenBank/DDBJ databases">
        <authorList>
            <person name="Varghese N."/>
            <person name="Submissions S."/>
        </authorList>
    </citation>
    <scope>NUCLEOTIDE SEQUENCE [LARGE SCALE GENOMIC DNA]</scope>
    <source>
        <strain evidence="7 8">DSM 9169</strain>
    </source>
</reference>
<evidence type="ECO:0000313" key="8">
    <source>
        <dbReference type="Proteomes" id="UP000198976"/>
    </source>
</evidence>
<proteinExistence type="predicted"/>
<dbReference type="InterPro" id="IPR007343">
    <property type="entry name" value="Uncharacterised_pept_Zn_put"/>
</dbReference>
<keyword evidence="4 6" id="KW-0472">Membrane</keyword>
<feature type="transmembrane region" description="Helical" evidence="6">
    <location>
        <begin position="45"/>
        <end position="63"/>
    </location>
</feature>
<protein>
    <recommendedName>
        <fullName evidence="9">Neutral zinc metallopeptidase</fullName>
    </recommendedName>
</protein>
<feature type="compositionally biased region" description="Polar residues" evidence="5">
    <location>
        <begin position="275"/>
        <end position="290"/>
    </location>
</feature>
<evidence type="ECO:0000256" key="6">
    <source>
        <dbReference type="SAM" id="Phobius"/>
    </source>
</evidence>
<evidence type="ECO:0000313" key="7">
    <source>
        <dbReference type="EMBL" id="SDT96042.1"/>
    </source>
</evidence>
<evidence type="ECO:0000256" key="4">
    <source>
        <dbReference type="ARBA" id="ARBA00023136"/>
    </source>
</evidence>
<organism evidence="7 8">
    <name type="scientific">Schaalia radingae</name>
    <dbReference type="NCBI Taxonomy" id="131110"/>
    <lineage>
        <taxon>Bacteria</taxon>
        <taxon>Bacillati</taxon>
        <taxon>Actinomycetota</taxon>
        <taxon>Actinomycetes</taxon>
        <taxon>Actinomycetales</taxon>
        <taxon>Actinomycetaceae</taxon>
        <taxon>Schaalia</taxon>
    </lineage>
</organism>
<evidence type="ECO:0008006" key="9">
    <source>
        <dbReference type="Google" id="ProtNLM"/>
    </source>
</evidence>
<feature type="region of interest" description="Disordered" evidence="5">
    <location>
        <begin position="267"/>
        <end position="295"/>
    </location>
</feature>
<comment type="subcellular location">
    <subcellularLocation>
        <location evidence="1">Membrane</location>
        <topology evidence="1">Single-pass membrane protein</topology>
    </subcellularLocation>
</comment>
<evidence type="ECO:0000256" key="2">
    <source>
        <dbReference type="ARBA" id="ARBA00022692"/>
    </source>
</evidence>
<evidence type="ECO:0000256" key="3">
    <source>
        <dbReference type="ARBA" id="ARBA00022989"/>
    </source>
</evidence>
<keyword evidence="3 6" id="KW-1133">Transmembrane helix</keyword>
<dbReference type="Proteomes" id="UP000198976">
    <property type="component" value="Chromosome I"/>
</dbReference>
<dbReference type="Pfam" id="PF04228">
    <property type="entry name" value="Zn_peptidase"/>
    <property type="match status" value="1"/>
</dbReference>